<name>A0A915DWX3_9BILA</name>
<dbReference type="InterPro" id="IPR038765">
    <property type="entry name" value="Papain-like_cys_pep_sf"/>
</dbReference>
<reference evidence="2" key="1">
    <citation type="submission" date="2022-11" db="UniProtKB">
        <authorList>
            <consortium name="WormBaseParasite"/>
        </authorList>
    </citation>
    <scope>IDENTIFICATION</scope>
</reference>
<sequence>MPPPFLENFDERDILPQEAVLQEVSISELSLITVQDVEDLERIPLFGGQPLGMDGGSFFAAMCFAAKSSNLNAIVVNPNYTECLFERFVPHDSARINAYGVVDEWDVLIFPVRPTPGHWTSLYYVRGSYEAQYYESMPDRPGLSAEVETRLRLGIAEYEGPEFDANDLQITRVPAENMNSQIDGWNCGFHAVLNMESRLMNGNVNTRLPNFDIAIERQRWLRMLRGLLENGQPVYEARPIALNAENENIDEIENQDLIFPADYDGLDLDDEVRAQEEVDFGHNLEECQSTVSENESLISRPQRVAGIRGNKGEEIA</sequence>
<dbReference type="Proteomes" id="UP000887574">
    <property type="component" value="Unplaced"/>
</dbReference>
<evidence type="ECO:0000313" key="2">
    <source>
        <dbReference type="WBParaSite" id="jg24338"/>
    </source>
</evidence>
<dbReference type="Gene3D" id="3.40.395.10">
    <property type="entry name" value="Adenoviral Proteinase, Chain A"/>
    <property type="match status" value="1"/>
</dbReference>
<dbReference type="WBParaSite" id="jg24338">
    <property type="protein sequence ID" value="jg24338"/>
    <property type="gene ID" value="jg24338"/>
</dbReference>
<organism evidence="1 2">
    <name type="scientific">Ditylenchus dipsaci</name>
    <dbReference type="NCBI Taxonomy" id="166011"/>
    <lineage>
        <taxon>Eukaryota</taxon>
        <taxon>Metazoa</taxon>
        <taxon>Ecdysozoa</taxon>
        <taxon>Nematoda</taxon>
        <taxon>Chromadorea</taxon>
        <taxon>Rhabditida</taxon>
        <taxon>Tylenchina</taxon>
        <taxon>Tylenchomorpha</taxon>
        <taxon>Sphaerularioidea</taxon>
        <taxon>Anguinidae</taxon>
        <taxon>Anguininae</taxon>
        <taxon>Ditylenchus</taxon>
    </lineage>
</organism>
<accession>A0A915DWX3</accession>
<keyword evidence="1" id="KW-1185">Reference proteome</keyword>
<proteinExistence type="predicted"/>
<protein>
    <submittedName>
        <fullName evidence="2">Ubiquitin-like protease family profile domain-containing protein</fullName>
    </submittedName>
</protein>
<dbReference type="AlphaFoldDB" id="A0A915DWX3"/>
<evidence type="ECO:0000313" key="1">
    <source>
        <dbReference type="Proteomes" id="UP000887574"/>
    </source>
</evidence>
<dbReference type="SUPFAM" id="SSF54001">
    <property type="entry name" value="Cysteine proteinases"/>
    <property type="match status" value="1"/>
</dbReference>